<dbReference type="PANTHER" id="PTHR15549">
    <property type="entry name" value="PAIRED IMMUNOGLOBULIN-LIKE TYPE 2 RECEPTOR"/>
    <property type="match status" value="1"/>
</dbReference>
<dbReference type="InterPro" id="IPR047763">
    <property type="entry name" value="PG_bind_dom_phiBT1-type"/>
</dbReference>
<feature type="region of interest" description="Disordered" evidence="5">
    <location>
        <begin position="330"/>
        <end position="361"/>
    </location>
</feature>
<dbReference type="OrthoDB" id="10001926at2759"/>
<dbReference type="GO" id="GO:0016020">
    <property type="term" value="C:membrane"/>
    <property type="evidence" value="ECO:0007669"/>
    <property type="project" value="UniProtKB-SubCell"/>
</dbReference>
<dbReference type="GeneID" id="63727315"/>
<evidence type="ECO:0000256" key="6">
    <source>
        <dbReference type="SAM" id="Phobius"/>
    </source>
</evidence>
<accession>A0A1L9PDG0</accession>
<feature type="transmembrane region" description="Helical" evidence="6">
    <location>
        <begin position="238"/>
        <end position="260"/>
    </location>
</feature>
<feature type="region of interest" description="Disordered" evidence="5">
    <location>
        <begin position="176"/>
        <end position="234"/>
    </location>
</feature>
<keyword evidence="3 6" id="KW-1133">Transmembrane helix</keyword>
<keyword evidence="7" id="KW-0732">Signal</keyword>
<evidence type="ECO:0000256" key="1">
    <source>
        <dbReference type="ARBA" id="ARBA00004167"/>
    </source>
</evidence>
<organism evidence="8 9">
    <name type="scientific">Aspergillus versicolor CBS 583.65</name>
    <dbReference type="NCBI Taxonomy" id="1036611"/>
    <lineage>
        <taxon>Eukaryota</taxon>
        <taxon>Fungi</taxon>
        <taxon>Dikarya</taxon>
        <taxon>Ascomycota</taxon>
        <taxon>Pezizomycotina</taxon>
        <taxon>Eurotiomycetes</taxon>
        <taxon>Eurotiomycetidae</taxon>
        <taxon>Eurotiales</taxon>
        <taxon>Aspergillaceae</taxon>
        <taxon>Aspergillus</taxon>
        <taxon>Aspergillus subgen. Nidulantes</taxon>
    </lineage>
</organism>
<evidence type="ECO:0000313" key="8">
    <source>
        <dbReference type="EMBL" id="OJI99549.1"/>
    </source>
</evidence>
<keyword evidence="4 6" id="KW-0472">Membrane</keyword>
<evidence type="ECO:0000256" key="4">
    <source>
        <dbReference type="ARBA" id="ARBA00023136"/>
    </source>
</evidence>
<dbReference type="VEuPathDB" id="FungiDB:ASPVEDRAFT_38959"/>
<evidence type="ECO:0000256" key="7">
    <source>
        <dbReference type="SAM" id="SignalP"/>
    </source>
</evidence>
<feature type="chain" id="PRO_5012769926" evidence="7">
    <location>
        <begin position="23"/>
        <end position="361"/>
    </location>
</feature>
<keyword evidence="9" id="KW-1185">Reference proteome</keyword>
<name>A0A1L9PDG0_ASPVE</name>
<evidence type="ECO:0000256" key="3">
    <source>
        <dbReference type="ARBA" id="ARBA00022989"/>
    </source>
</evidence>
<feature type="region of interest" description="Disordered" evidence="5">
    <location>
        <begin position="267"/>
        <end position="313"/>
    </location>
</feature>
<dbReference type="EMBL" id="KV878126">
    <property type="protein sequence ID" value="OJI99549.1"/>
    <property type="molecule type" value="Genomic_DNA"/>
</dbReference>
<protein>
    <submittedName>
        <fullName evidence="8">Uncharacterized protein</fullName>
    </submittedName>
</protein>
<dbReference type="NCBIfam" id="NF038080">
    <property type="entry name" value="PG_bind_siph"/>
    <property type="match status" value="1"/>
</dbReference>
<dbReference type="RefSeq" id="XP_040665312.1">
    <property type="nucleotide sequence ID" value="XM_040811804.1"/>
</dbReference>
<dbReference type="InterPro" id="IPR051694">
    <property type="entry name" value="Immunoregulatory_rcpt-like"/>
</dbReference>
<feature type="compositionally biased region" description="Low complexity" evidence="5">
    <location>
        <begin position="202"/>
        <end position="234"/>
    </location>
</feature>
<dbReference type="STRING" id="1036611.A0A1L9PDG0"/>
<feature type="compositionally biased region" description="Basic and acidic residues" evidence="5">
    <location>
        <begin position="302"/>
        <end position="313"/>
    </location>
</feature>
<evidence type="ECO:0000313" key="9">
    <source>
        <dbReference type="Proteomes" id="UP000184073"/>
    </source>
</evidence>
<evidence type="ECO:0000256" key="2">
    <source>
        <dbReference type="ARBA" id="ARBA00022692"/>
    </source>
</evidence>
<dbReference type="Proteomes" id="UP000184073">
    <property type="component" value="Unassembled WGS sequence"/>
</dbReference>
<dbReference type="AlphaFoldDB" id="A0A1L9PDG0"/>
<proteinExistence type="predicted"/>
<comment type="subcellular location">
    <subcellularLocation>
        <location evidence="1">Membrane</location>
        <topology evidence="1">Single-pass membrane protein</topology>
    </subcellularLocation>
</comment>
<dbReference type="GO" id="GO:0071944">
    <property type="term" value="C:cell periphery"/>
    <property type="evidence" value="ECO:0007669"/>
    <property type="project" value="UniProtKB-ARBA"/>
</dbReference>
<gene>
    <name evidence="8" type="ORF">ASPVEDRAFT_38959</name>
</gene>
<dbReference type="PANTHER" id="PTHR15549:SF26">
    <property type="entry name" value="AXIAL BUDDING PATTERN PROTEIN 2-RELATED"/>
    <property type="match status" value="1"/>
</dbReference>
<sequence length="361" mass="38186">MARLTTIFTTLYVLHSLPLISAWTFVWRNSSGIPTVEDGSGGRTCKEIDHAKGQPFEFDSEGDLVRLYTYAETDCPRTFSGKFESYMSKNSSSAILSYAVIDLAGAETDTDGELVPFPGADWFKSAPRSPVITAMGERLVDEGCGEYSEGPGQQWTESDRKSYECWQKKLGYSGDDADGWPGKGSWDQLKVPVTEESGGGDSTSSTSTATPSSTPTATSTPVADTSNSSSGSSLSGGAIAGIVVGCVVGIGLIGAILYLARRIKRQSSPETGENEPERQPEGDGDGGGGVAAAAAVAATPVEESKRSSLEKLPAEAEAIPAKVERQHFAELPGDLGSTELSETRRINELSDTQRVVEMGEK</sequence>
<evidence type="ECO:0000256" key="5">
    <source>
        <dbReference type="SAM" id="MobiDB-lite"/>
    </source>
</evidence>
<feature type="signal peptide" evidence="7">
    <location>
        <begin position="1"/>
        <end position="22"/>
    </location>
</feature>
<reference evidence="9" key="1">
    <citation type="journal article" date="2017" name="Genome Biol.">
        <title>Comparative genomics reveals high biological diversity and specific adaptations in the industrially and medically important fungal genus Aspergillus.</title>
        <authorList>
            <person name="de Vries R.P."/>
            <person name="Riley R."/>
            <person name="Wiebenga A."/>
            <person name="Aguilar-Osorio G."/>
            <person name="Amillis S."/>
            <person name="Uchima C.A."/>
            <person name="Anderluh G."/>
            <person name="Asadollahi M."/>
            <person name="Askin M."/>
            <person name="Barry K."/>
            <person name="Battaglia E."/>
            <person name="Bayram O."/>
            <person name="Benocci T."/>
            <person name="Braus-Stromeyer S.A."/>
            <person name="Caldana C."/>
            <person name="Canovas D."/>
            <person name="Cerqueira G.C."/>
            <person name="Chen F."/>
            <person name="Chen W."/>
            <person name="Choi C."/>
            <person name="Clum A."/>
            <person name="Dos Santos R.A."/>
            <person name="Damasio A.R."/>
            <person name="Diallinas G."/>
            <person name="Emri T."/>
            <person name="Fekete E."/>
            <person name="Flipphi M."/>
            <person name="Freyberg S."/>
            <person name="Gallo A."/>
            <person name="Gournas C."/>
            <person name="Habgood R."/>
            <person name="Hainaut M."/>
            <person name="Harispe M.L."/>
            <person name="Henrissat B."/>
            <person name="Hilden K.S."/>
            <person name="Hope R."/>
            <person name="Hossain A."/>
            <person name="Karabika E."/>
            <person name="Karaffa L."/>
            <person name="Karanyi Z."/>
            <person name="Krasevec N."/>
            <person name="Kuo A."/>
            <person name="Kusch H."/>
            <person name="LaButti K."/>
            <person name="Lagendijk E.L."/>
            <person name="Lapidus A."/>
            <person name="Levasseur A."/>
            <person name="Lindquist E."/>
            <person name="Lipzen A."/>
            <person name="Logrieco A.F."/>
            <person name="MacCabe A."/>
            <person name="Maekelae M.R."/>
            <person name="Malavazi I."/>
            <person name="Melin P."/>
            <person name="Meyer V."/>
            <person name="Mielnichuk N."/>
            <person name="Miskei M."/>
            <person name="Molnar A.P."/>
            <person name="Mule G."/>
            <person name="Ngan C.Y."/>
            <person name="Orejas M."/>
            <person name="Orosz E."/>
            <person name="Ouedraogo J.P."/>
            <person name="Overkamp K.M."/>
            <person name="Park H.-S."/>
            <person name="Perrone G."/>
            <person name="Piumi F."/>
            <person name="Punt P.J."/>
            <person name="Ram A.F."/>
            <person name="Ramon A."/>
            <person name="Rauscher S."/>
            <person name="Record E."/>
            <person name="Riano-Pachon D.M."/>
            <person name="Robert V."/>
            <person name="Roehrig J."/>
            <person name="Ruller R."/>
            <person name="Salamov A."/>
            <person name="Salih N.S."/>
            <person name="Samson R.A."/>
            <person name="Sandor E."/>
            <person name="Sanguinetti M."/>
            <person name="Schuetze T."/>
            <person name="Sepcic K."/>
            <person name="Shelest E."/>
            <person name="Sherlock G."/>
            <person name="Sophianopoulou V."/>
            <person name="Squina F.M."/>
            <person name="Sun H."/>
            <person name="Susca A."/>
            <person name="Todd R.B."/>
            <person name="Tsang A."/>
            <person name="Unkles S.E."/>
            <person name="van de Wiele N."/>
            <person name="van Rossen-Uffink D."/>
            <person name="Oliveira J.V."/>
            <person name="Vesth T.C."/>
            <person name="Visser J."/>
            <person name="Yu J.-H."/>
            <person name="Zhou M."/>
            <person name="Andersen M.R."/>
            <person name="Archer D.B."/>
            <person name="Baker S.E."/>
            <person name="Benoit I."/>
            <person name="Brakhage A.A."/>
            <person name="Braus G.H."/>
            <person name="Fischer R."/>
            <person name="Frisvad J.C."/>
            <person name="Goldman G.H."/>
            <person name="Houbraken J."/>
            <person name="Oakley B."/>
            <person name="Pocsi I."/>
            <person name="Scazzocchio C."/>
            <person name="Seiboth B."/>
            <person name="vanKuyk P.A."/>
            <person name="Wortman J."/>
            <person name="Dyer P.S."/>
            <person name="Grigoriev I.V."/>
        </authorList>
    </citation>
    <scope>NUCLEOTIDE SEQUENCE [LARGE SCALE GENOMIC DNA]</scope>
    <source>
        <strain evidence="9">CBS 583.65</strain>
    </source>
</reference>
<keyword evidence="2 6" id="KW-0812">Transmembrane</keyword>